<organism evidence="3 4">
    <name type="scientific">Streptomyces antimicrobicus</name>
    <dbReference type="NCBI Taxonomy" id="2883108"/>
    <lineage>
        <taxon>Bacteria</taxon>
        <taxon>Bacillati</taxon>
        <taxon>Actinomycetota</taxon>
        <taxon>Actinomycetes</taxon>
        <taxon>Kitasatosporales</taxon>
        <taxon>Streptomycetaceae</taxon>
        <taxon>Streptomyces</taxon>
    </lineage>
</organism>
<dbReference type="EMBL" id="JAJAUY010000021">
    <property type="protein sequence ID" value="MCB5179389.1"/>
    <property type="molecule type" value="Genomic_DNA"/>
</dbReference>
<dbReference type="Proteomes" id="UP001199054">
    <property type="component" value="Unassembled WGS sequence"/>
</dbReference>
<feature type="region of interest" description="Disordered" evidence="2">
    <location>
        <begin position="1"/>
        <end position="78"/>
    </location>
</feature>
<sequence length="1421" mass="151542">MSLKVETDGRLRAVDPSGRSVFSTPEPRMWDSGTSQTPASAPSADGTSPKTAARSAPAAQAAAAGTAAEPRPLPDVLTGATEGAKQADLGVELRGQTLALKTDAALLSAPDTVFPVVIDPTWAPDAAKNAWSLAYKHTAIAGSADTVYWNGGTNNEFARVGVAKDSKLGGTVWANTYFRIGTGNLQGKQILKSEMRIKQVHAGSWSCNSGDVELFDIGRDLPGNITWNRQPANLGSVDRSGQSFGGRNCPNSTDGLVEFDVLPAVSKAAANGWGSWSFGLRSISNTVDVSWRKFDPNSARVSTQYNTTPGKPSELGTNPSVPCTGGVFGLTSQVALRARVDDAEDNNLTVHFRYGKVGTSEVNWATENASRGSIATTRIDASKLDGEYWWKVHTNDGMADSQESDTCRFTIDKSRPSELPSVTSAEFPEAGSGKPSQPARTTGTFVFGSNGVADVTGYIWWTDQDAAPRNVRATSTGGPSEPVTFKPLSAGPQYLYVRSVDAAGNQSDQYAYLFQPDRTPGPDKPGDLNGDGTVDLWAVEPGTGVLRTYPWQKDTSGVGALGAGIPAAQTSFATAVLTHRGSWNVEDGYEDLLALSPSADDPQKRELWVHKNDGSGRLLGDSGRYELNVWMEENRHWSNADQILSVASTNDDNMDGVLNDADDPDLLVRSGSELWLYYGTRADRYLDNLGAPVLLGNADWQNMSLSVPGDLNGDGLSELWARDRATGKVHQYTSRKATDQWGAVSADLAVYADAAPRTTSIGSIPAGTYPLPQSNGDFEGDGYADLYAASTEGLLYEFPGQALQGGSVFGAPRLLTKIGTPWKECETFEAQHTGGKRSLCGPVLAKFKALGGLNFGQPTSDVLTAPDGTGRYIHLKNAGGSEDRSIYWTPDTGAWSIQGGIRDKWSSMMRESGVLGYPTSDEQRTPDGGGFFSTFSKNGSAGAIYWNGEVGAHPVRGWIYGSYLKHGGLTRFGYPSGSENPTSPKTGEWQGFRFRGSTADNTTIFSSGATGAWPVSNANRDKYAAEGWENSWLGFPKSAEYNAGAAYIRSDFENGYIKWNRYSYTTTSHKPDDGTTHLRTDLGGDVNGDGRSDLITAYNYGNSTTGLHVFDAKPDGGLSEPRDAWHSPAWAFDYSRAKWAAGDFNGDKRTDVAALYNQPDGRITIHTFEATPDGAFKQPVQAAGVPAGTWAWDRSTLLAGDFNGDKRADLAVVHDHGNGVTATTTYTSKSDGSLNAGLDSWRSASGWYSASAQYNVTDVNGDGRADIAAVYFNGTTETAMHTLLAKPDGGFNPPAKSWSAAATAWQSARIESTAGDYNGDGYGDIVIVYDYSGATGTHTFTGKADGGFNAPLRSWKSGDGNWWATSSGAPISGDTDADGRADILMMYNYAAGSTRAFTLTARPDGGFDGVRASWYAAPGIW</sequence>
<evidence type="ECO:0000256" key="2">
    <source>
        <dbReference type="SAM" id="MobiDB-lite"/>
    </source>
</evidence>
<keyword evidence="4" id="KW-1185">Reference proteome</keyword>
<dbReference type="Gene3D" id="2.40.128.340">
    <property type="match status" value="5"/>
</dbReference>
<dbReference type="Pfam" id="PF08310">
    <property type="entry name" value="LGFP"/>
    <property type="match status" value="3"/>
</dbReference>
<dbReference type="InterPro" id="IPR013207">
    <property type="entry name" value="LGFP"/>
</dbReference>
<dbReference type="InterPro" id="IPR028994">
    <property type="entry name" value="Integrin_alpha_N"/>
</dbReference>
<keyword evidence="1" id="KW-0732">Signal</keyword>
<proteinExistence type="predicted"/>
<accession>A0ABS8B441</accession>
<reference evidence="3 4" key="1">
    <citation type="submission" date="2021-10" db="EMBL/GenBank/DDBJ databases">
        <title>Streptomyces sp. strain SMC 277, a novel streptomycete isolated from soil.</title>
        <authorList>
            <person name="Chanama M."/>
        </authorList>
    </citation>
    <scope>NUCLEOTIDE SEQUENCE [LARGE SCALE GENOMIC DNA]</scope>
    <source>
        <strain evidence="3 4">SMC 277</strain>
    </source>
</reference>
<name>A0ABS8B441_9ACTN</name>
<comment type="caution">
    <text evidence="3">The sequence shown here is derived from an EMBL/GenBank/DDBJ whole genome shotgun (WGS) entry which is preliminary data.</text>
</comment>
<protein>
    <submittedName>
        <fullName evidence="3">FG-GAP-like repeat-containing protein</fullName>
    </submittedName>
</protein>
<evidence type="ECO:0000256" key="1">
    <source>
        <dbReference type="ARBA" id="ARBA00022729"/>
    </source>
</evidence>
<dbReference type="Pfam" id="PF13517">
    <property type="entry name" value="FG-GAP_3"/>
    <property type="match status" value="2"/>
</dbReference>
<gene>
    <name evidence="3" type="ORF">LG632_08280</name>
</gene>
<dbReference type="RefSeq" id="WP_226726204.1">
    <property type="nucleotide sequence ID" value="NZ_JAJAUY010000021.1"/>
</dbReference>
<feature type="compositionally biased region" description="Basic and acidic residues" evidence="2">
    <location>
        <begin position="1"/>
        <end position="13"/>
    </location>
</feature>
<evidence type="ECO:0000313" key="3">
    <source>
        <dbReference type="EMBL" id="MCB5179389.1"/>
    </source>
</evidence>
<feature type="compositionally biased region" description="Low complexity" evidence="2">
    <location>
        <begin position="52"/>
        <end position="68"/>
    </location>
</feature>
<feature type="region of interest" description="Disordered" evidence="2">
    <location>
        <begin position="413"/>
        <end position="439"/>
    </location>
</feature>
<dbReference type="InterPro" id="IPR013517">
    <property type="entry name" value="FG-GAP"/>
</dbReference>
<evidence type="ECO:0000313" key="4">
    <source>
        <dbReference type="Proteomes" id="UP001199054"/>
    </source>
</evidence>
<feature type="compositionally biased region" description="Polar residues" evidence="2">
    <location>
        <begin position="32"/>
        <end position="50"/>
    </location>
</feature>
<dbReference type="SUPFAM" id="SSF69318">
    <property type="entry name" value="Integrin alpha N-terminal domain"/>
    <property type="match status" value="2"/>
</dbReference>